<evidence type="ECO:0000256" key="1">
    <source>
        <dbReference type="SAM" id="Phobius"/>
    </source>
</evidence>
<keyword evidence="1" id="KW-0812">Transmembrane</keyword>
<dbReference type="Proteomes" id="UP001472677">
    <property type="component" value="Unassembled WGS sequence"/>
</dbReference>
<dbReference type="EMBL" id="JBBPBM010000010">
    <property type="protein sequence ID" value="KAK8565163.1"/>
    <property type="molecule type" value="Genomic_DNA"/>
</dbReference>
<protein>
    <submittedName>
        <fullName evidence="2">Uncharacterized protein</fullName>
    </submittedName>
</protein>
<organism evidence="2 3">
    <name type="scientific">Hibiscus sabdariffa</name>
    <name type="common">roselle</name>
    <dbReference type="NCBI Taxonomy" id="183260"/>
    <lineage>
        <taxon>Eukaryota</taxon>
        <taxon>Viridiplantae</taxon>
        <taxon>Streptophyta</taxon>
        <taxon>Embryophyta</taxon>
        <taxon>Tracheophyta</taxon>
        <taxon>Spermatophyta</taxon>
        <taxon>Magnoliopsida</taxon>
        <taxon>eudicotyledons</taxon>
        <taxon>Gunneridae</taxon>
        <taxon>Pentapetalae</taxon>
        <taxon>rosids</taxon>
        <taxon>malvids</taxon>
        <taxon>Malvales</taxon>
        <taxon>Malvaceae</taxon>
        <taxon>Malvoideae</taxon>
        <taxon>Hibiscus</taxon>
    </lineage>
</organism>
<proteinExistence type="predicted"/>
<reference evidence="2 3" key="1">
    <citation type="journal article" date="2024" name="G3 (Bethesda)">
        <title>Genome assembly of Hibiscus sabdariffa L. provides insights into metabolisms of medicinal natural products.</title>
        <authorList>
            <person name="Kim T."/>
        </authorList>
    </citation>
    <scope>NUCLEOTIDE SEQUENCE [LARGE SCALE GENOMIC DNA]</scope>
    <source>
        <strain evidence="2">TK-2024</strain>
        <tissue evidence="2">Old leaves</tissue>
    </source>
</reference>
<keyword evidence="1" id="KW-1133">Transmembrane helix</keyword>
<sequence length="98" mass="11114">MQFCNISSNLNLSLSLSLKFFPFDCFKQHLIYIGDLFLFPSSLGLEVGVFVLLPVCFPRKNESRFLVLLYGASVKLSVKKMDQQSKFYTCAGVLFEVS</sequence>
<gene>
    <name evidence="2" type="ORF">V6N12_058737</name>
</gene>
<comment type="caution">
    <text evidence="2">The sequence shown here is derived from an EMBL/GenBank/DDBJ whole genome shotgun (WGS) entry which is preliminary data.</text>
</comment>
<name>A0ABR2ET05_9ROSI</name>
<evidence type="ECO:0000313" key="2">
    <source>
        <dbReference type="EMBL" id="KAK8565163.1"/>
    </source>
</evidence>
<feature type="transmembrane region" description="Helical" evidence="1">
    <location>
        <begin position="36"/>
        <end position="57"/>
    </location>
</feature>
<keyword evidence="3" id="KW-1185">Reference proteome</keyword>
<keyword evidence="1" id="KW-0472">Membrane</keyword>
<accession>A0ABR2ET05</accession>
<evidence type="ECO:0000313" key="3">
    <source>
        <dbReference type="Proteomes" id="UP001472677"/>
    </source>
</evidence>